<organism evidence="7 8">
    <name type="scientific">Buchnera aphidicola</name>
    <name type="common">Cinara cuneomaculata</name>
    <dbReference type="NCBI Taxonomy" id="1660040"/>
    <lineage>
        <taxon>Bacteria</taxon>
        <taxon>Pseudomonadati</taxon>
        <taxon>Pseudomonadota</taxon>
        <taxon>Gammaproteobacteria</taxon>
        <taxon>Enterobacterales</taxon>
        <taxon>Erwiniaceae</taxon>
        <taxon>Buchnera</taxon>
    </lineage>
</organism>
<gene>
    <name evidence="4 7" type="primary">prfB</name>
    <name evidence="7" type="ORF">BUCICUMA2628_278</name>
</gene>
<dbReference type="GO" id="GO:0016149">
    <property type="term" value="F:translation release factor activity, codon specific"/>
    <property type="evidence" value="ECO:0007669"/>
    <property type="project" value="UniProtKB-UniRule"/>
</dbReference>
<sequence length="365" mass="42695">MLDLLVLNQKIKKLNNKIIILKKNINYSNNNRKIQSINLKIKNLTFNNNSKLISALYKKKNILSLEIDKIKELIDKLHDIEYWIDIFSIEQDMEILKEINIQYYKLIKKLRKLEIYTMFNNKYDKNNCYIDIQSGSGGIESQDWTKILFNMYLKYAHNKKFKTNIITKSIGEIGGIKSITLKIKGNFAFGWLRTETGIHRLVRKSPFNANNRRHTSFSSVFVYPELNNDININIEPKNLRIDVYRASGAGGQHVNRTESAVRITHIPTGIVTQCQNNRSQHKNKSTAIKQLKAKLYKIEINKKNIEKKNINKNKLDICWGNQIRSYILDDSRIKDSRTKLERNDIYHVLNGDLNQFIETSLKMGL</sequence>
<dbReference type="SMART" id="SM00937">
    <property type="entry name" value="PCRF"/>
    <property type="match status" value="1"/>
</dbReference>
<dbReference type="Proteomes" id="UP000294404">
    <property type="component" value="Chromosome"/>
</dbReference>
<dbReference type="Gene3D" id="3.30.70.1660">
    <property type="match status" value="1"/>
</dbReference>
<dbReference type="Gene3D" id="1.20.58.410">
    <property type="entry name" value="Release factor"/>
    <property type="match status" value="1"/>
</dbReference>
<name>A0A451CYK5_9GAMM</name>
<dbReference type="InterPro" id="IPR000352">
    <property type="entry name" value="Pep_chain_release_fac_I"/>
</dbReference>
<reference evidence="7 8" key="1">
    <citation type="submission" date="2019-02" db="EMBL/GenBank/DDBJ databases">
        <authorList>
            <person name="Manzano-Marin A."/>
            <person name="Manzano-Marin A."/>
        </authorList>
    </citation>
    <scope>NUCLEOTIDE SEQUENCE [LARGE SCALE GENOMIC DNA]</scope>
    <source>
        <strain evidence="7 8">BuCicuneomaculata</strain>
    </source>
</reference>
<evidence type="ECO:0000256" key="4">
    <source>
        <dbReference type="HAMAP-Rule" id="MF_00094"/>
    </source>
</evidence>
<comment type="similarity">
    <text evidence="1 4">Belongs to the prokaryotic/mitochondrial release factor family.</text>
</comment>
<evidence type="ECO:0000259" key="6">
    <source>
        <dbReference type="PROSITE" id="PS00745"/>
    </source>
</evidence>
<comment type="PTM">
    <text evidence="4">Methylated by PrmC. Methylation increases the termination efficiency of RF2.</text>
</comment>
<dbReference type="PROSITE" id="PS00745">
    <property type="entry name" value="RF_PROK_I"/>
    <property type="match status" value="1"/>
</dbReference>
<evidence type="ECO:0000256" key="5">
    <source>
        <dbReference type="NCBIfam" id="TIGR00020"/>
    </source>
</evidence>
<proteinExistence type="inferred from homology"/>
<feature type="domain" description="Prokaryotic-type class I peptide chain release factors" evidence="6">
    <location>
        <begin position="245"/>
        <end position="261"/>
    </location>
</feature>
<dbReference type="InterPro" id="IPR004374">
    <property type="entry name" value="PrfB"/>
</dbReference>
<feature type="modified residue" description="N5-methylglutamine" evidence="4">
    <location>
        <position position="252"/>
    </location>
</feature>
<keyword evidence="2 4" id="KW-0488">Methylation</keyword>
<dbReference type="GO" id="GO:0005737">
    <property type="term" value="C:cytoplasm"/>
    <property type="evidence" value="ECO:0007669"/>
    <property type="project" value="UniProtKB-SubCell"/>
</dbReference>
<dbReference type="Pfam" id="PF03462">
    <property type="entry name" value="PCRF"/>
    <property type="match status" value="1"/>
</dbReference>
<dbReference type="EMBL" id="LR217695">
    <property type="protein sequence ID" value="VFP78257.1"/>
    <property type="molecule type" value="Genomic_DNA"/>
</dbReference>
<evidence type="ECO:0000256" key="2">
    <source>
        <dbReference type="ARBA" id="ARBA00022481"/>
    </source>
</evidence>
<accession>A0A451CYK5</accession>
<dbReference type="InterPro" id="IPR005139">
    <property type="entry name" value="PCRF"/>
</dbReference>
<evidence type="ECO:0000313" key="8">
    <source>
        <dbReference type="Proteomes" id="UP000294404"/>
    </source>
</evidence>
<dbReference type="SUPFAM" id="SSF75620">
    <property type="entry name" value="Release factor"/>
    <property type="match status" value="1"/>
</dbReference>
<dbReference type="FunFam" id="3.30.160.20:FF:000010">
    <property type="entry name" value="Peptide chain release factor 2"/>
    <property type="match status" value="1"/>
</dbReference>
<dbReference type="NCBIfam" id="TIGR00020">
    <property type="entry name" value="prfB"/>
    <property type="match status" value="1"/>
</dbReference>
<dbReference type="HAMAP" id="MF_00094">
    <property type="entry name" value="Rel_fac_2"/>
    <property type="match status" value="1"/>
</dbReference>
<keyword evidence="4" id="KW-0963">Cytoplasm</keyword>
<dbReference type="InterPro" id="IPR045853">
    <property type="entry name" value="Pep_chain_release_fac_I_sf"/>
</dbReference>
<dbReference type="PANTHER" id="PTHR43116">
    <property type="entry name" value="PEPTIDE CHAIN RELEASE FACTOR 2"/>
    <property type="match status" value="1"/>
</dbReference>
<comment type="function">
    <text evidence="4">Peptide chain release factor 2 directs the termination of translation in response to the peptide chain termination codons UGA and UAA.</text>
</comment>
<dbReference type="AlphaFoldDB" id="A0A451CYK5"/>
<dbReference type="PANTHER" id="PTHR43116:SF3">
    <property type="entry name" value="CLASS I PEPTIDE CHAIN RELEASE FACTOR"/>
    <property type="match status" value="1"/>
</dbReference>
<keyword evidence="3 4" id="KW-0648">Protein biosynthesis</keyword>
<comment type="subcellular location">
    <subcellularLocation>
        <location evidence="4">Cytoplasm</location>
    </subcellularLocation>
</comment>
<dbReference type="Gene3D" id="3.30.160.20">
    <property type="match status" value="1"/>
</dbReference>
<evidence type="ECO:0000256" key="1">
    <source>
        <dbReference type="ARBA" id="ARBA00010835"/>
    </source>
</evidence>
<protein>
    <recommendedName>
        <fullName evidence="4 5">Peptide chain release factor 2</fullName>
        <shortName evidence="4">RF-2</shortName>
    </recommendedName>
</protein>
<evidence type="ECO:0000256" key="3">
    <source>
        <dbReference type="ARBA" id="ARBA00022917"/>
    </source>
</evidence>
<dbReference type="Pfam" id="PF00472">
    <property type="entry name" value="RF-1"/>
    <property type="match status" value="1"/>
</dbReference>
<evidence type="ECO:0000313" key="7">
    <source>
        <dbReference type="EMBL" id="VFP78257.1"/>
    </source>
</evidence>